<name>A0A481Z6J0_9VIRU</name>
<dbReference type="EMBL" id="MK500535">
    <property type="protein sequence ID" value="QBK91387.1"/>
    <property type="molecule type" value="Genomic_DNA"/>
</dbReference>
<reference evidence="1" key="1">
    <citation type="journal article" date="2019" name="MBio">
        <title>Virus Genomes from Deep Sea Sediments Expand the Ocean Megavirome and Support Independent Origins of Viral Gigantism.</title>
        <authorList>
            <person name="Backstrom D."/>
            <person name="Yutin N."/>
            <person name="Jorgensen S.L."/>
            <person name="Dharamshi J."/>
            <person name="Homa F."/>
            <person name="Zaremba-Niedwiedzka K."/>
            <person name="Spang A."/>
            <person name="Wolf Y.I."/>
            <person name="Koonin E.V."/>
            <person name="Ettema T.J."/>
        </authorList>
    </citation>
    <scope>NUCLEOTIDE SEQUENCE</scope>
</reference>
<proteinExistence type="predicted"/>
<sequence length="309" mass="35575">MGLKPFTINVTDLEEPCEDIFTGFGPCARSSDGKVYPQFISEDLSFKFKYEYDLCALPKGSNNLVSFSMAGSNQSGNNLPRVPEGEFGYNWQIKQYLELLKEAECFAFPERDLFFYTDVGFADFFQLVDFIINNQVVDIIQYFDNYVTQAVNNIKNLFSNGLARTMYVQLIDSATIKLMPVYEKLLCATQGFIDQVLDDFQLAQEDLKNKLDAFAQLPQINFDLTVLFSSDLFNEITQFPEAFGITNDSTMIDLGWPDQIFANKLWFDDVHPSAHTHRVIANFVETWFQQKICQIKCDVCRGKHYDWKC</sequence>
<organism evidence="1">
    <name type="scientific">Pithovirus LCPAC302</name>
    <dbReference type="NCBI Taxonomy" id="2506593"/>
    <lineage>
        <taxon>Viruses</taxon>
        <taxon>Pithoviruses</taxon>
    </lineage>
</organism>
<protein>
    <submittedName>
        <fullName evidence="1">Uncharacterized protein</fullName>
    </submittedName>
</protein>
<accession>A0A481Z6J0</accession>
<dbReference type="Gene3D" id="3.40.50.1110">
    <property type="entry name" value="SGNH hydrolase"/>
    <property type="match status" value="1"/>
</dbReference>
<gene>
    <name evidence="1" type="ORF">LCPAC302_00070</name>
</gene>
<evidence type="ECO:0000313" key="1">
    <source>
        <dbReference type="EMBL" id="QBK91387.1"/>
    </source>
</evidence>
<dbReference type="InterPro" id="IPR036514">
    <property type="entry name" value="SGNH_hydro_sf"/>
</dbReference>